<feature type="region of interest" description="Disordered" evidence="10">
    <location>
        <begin position="52"/>
        <end position="72"/>
    </location>
</feature>
<dbReference type="SUPFAM" id="SSF47954">
    <property type="entry name" value="Cyclin-like"/>
    <property type="match status" value="2"/>
</dbReference>
<comment type="function">
    <text evidence="7">General factor that plays a major role in the activation of eukaryotic genes transcribed by RNA polymerase II.</text>
</comment>
<keyword evidence="9" id="KW-0479">Metal-binding</keyword>
<dbReference type="InterPro" id="IPR036915">
    <property type="entry name" value="Cyclin-like_sf"/>
</dbReference>
<dbReference type="GO" id="GO:0051123">
    <property type="term" value="P:RNA polymerase II preinitiation complex assembly"/>
    <property type="evidence" value="ECO:0007669"/>
    <property type="project" value="UniProtKB-ARBA"/>
</dbReference>
<dbReference type="Gene3D" id="1.10.472.10">
    <property type="entry name" value="Cyclin-like"/>
    <property type="match status" value="1"/>
</dbReference>
<gene>
    <name evidence="12" type="ORF">EHP00_917</name>
</gene>
<dbReference type="Pfam" id="PF00382">
    <property type="entry name" value="TFIIB"/>
    <property type="match status" value="2"/>
</dbReference>
<organism evidence="12 13">
    <name type="scientific">Ecytonucleospora hepatopenaei</name>
    <dbReference type="NCBI Taxonomy" id="646526"/>
    <lineage>
        <taxon>Eukaryota</taxon>
        <taxon>Fungi</taxon>
        <taxon>Fungi incertae sedis</taxon>
        <taxon>Microsporidia</taxon>
        <taxon>Enterocytozoonidae</taxon>
        <taxon>Ecytonucleospora</taxon>
    </lineage>
</organism>
<dbReference type="InterPro" id="IPR013137">
    <property type="entry name" value="Znf_TFIIB"/>
</dbReference>
<dbReference type="GO" id="GO:0005634">
    <property type="term" value="C:nucleus"/>
    <property type="evidence" value="ECO:0007669"/>
    <property type="project" value="TreeGrafter"/>
</dbReference>
<dbReference type="PANTHER" id="PTHR11618">
    <property type="entry name" value="TRANSCRIPTION INITIATION FACTOR IIB-RELATED"/>
    <property type="match status" value="1"/>
</dbReference>
<comment type="caution">
    <text evidence="12">The sequence shown here is derived from an EMBL/GenBank/DDBJ whole genome shotgun (WGS) entry which is preliminary data.</text>
</comment>
<dbReference type="GO" id="GO:0008270">
    <property type="term" value="F:zinc ion binding"/>
    <property type="evidence" value="ECO:0007669"/>
    <property type="project" value="UniProtKB-KW"/>
</dbReference>
<feature type="domain" description="TFIIB-type" evidence="11">
    <location>
        <begin position="10"/>
        <end position="42"/>
    </location>
</feature>
<keyword evidence="5" id="KW-0804">Transcription</keyword>
<dbReference type="AlphaFoldDB" id="A0A1W0E4U9"/>
<dbReference type="STRING" id="646526.A0A1W0E4U9"/>
<proteinExistence type="inferred from homology"/>
<dbReference type="SMART" id="SM00385">
    <property type="entry name" value="CYCLIN"/>
    <property type="match status" value="2"/>
</dbReference>
<dbReference type="SUPFAM" id="SSF57783">
    <property type="entry name" value="Zinc beta-ribbon"/>
    <property type="match status" value="1"/>
</dbReference>
<evidence type="ECO:0000256" key="9">
    <source>
        <dbReference type="PROSITE-ProRule" id="PRU00469"/>
    </source>
</evidence>
<dbReference type="Gene3D" id="1.10.472.170">
    <property type="match status" value="1"/>
</dbReference>
<dbReference type="EMBL" id="MNPJ01000021">
    <property type="protein sequence ID" value="OQS54248.1"/>
    <property type="molecule type" value="Genomic_DNA"/>
</dbReference>
<dbReference type="Proteomes" id="UP000192758">
    <property type="component" value="Unassembled WGS sequence"/>
</dbReference>
<dbReference type="PRINTS" id="PR00685">
    <property type="entry name" value="TIFACTORIIB"/>
</dbReference>
<sequence>MVQAVKYNRVLNKCGECGETKNIVEDYRNGFNVCGRCGCVFKDKIIDEGSEWRSFGDSTKPDPNRVGSASNPFLDSEQLDTVISVGTGTNSYALNKIQMKNYMRGPDRVLKNGFGLITTFCESGFLPQTVIDVAQSIFKKVETLKLLKGKNLEGTLGACIYIACKMEGCPRTFKEISVITSVPKREIGKCYKLISKEIDTTGIVAISDIVGRFCSDLNLSTKIQNTARFVASKVQELGILAGRSPDSVASAVIYFTLYLYPEQTYNQKDVQHVTNVTDVTIKSTYKDILPHKRQITPEEFSDEIVFSLPRA</sequence>
<evidence type="ECO:0000256" key="8">
    <source>
        <dbReference type="ARBA" id="ARBA00066213"/>
    </source>
</evidence>
<dbReference type="GO" id="GO:0016251">
    <property type="term" value="F:RNA polymerase II general transcription initiation factor activity"/>
    <property type="evidence" value="ECO:0007669"/>
    <property type="project" value="TreeGrafter"/>
</dbReference>
<dbReference type="CDD" id="cd20551">
    <property type="entry name" value="CYCLIN_TFIIB_rpt1"/>
    <property type="match status" value="1"/>
</dbReference>
<dbReference type="PROSITE" id="PS51134">
    <property type="entry name" value="ZF_TFIIB"/>
    <property type="match status" value="1"/>
</dbReference>
<evidence type="ECO:0000256" key="1">
    <source>
        <dbReference type="ARBA" id="ARBA00010857"/>
    </source>
</evidence>
<dbReference type="InterPro" id="IPR013763">
    <property type="entry name" value="Cyclin-like_dom"/>
</dbReference>
<dbReference type="InterPro" id="IPR000812">
    <property type="entry name" value="TFIIB"/>
</dbReference>
<dbReference type="FunFam" id="1.10.472.170:FF:000001">
    <property type="entry name" value="Transcription initiation factor IIB"/>
    <property type="match status" value="1"/>
</dbReference>
<dbReference type="InterPro" id="IPR013150">
    <property type="entry name" value="TFIIB_cyclin"/>
</dbReference>
<dbReference type="PROSITE" id="PS00782">
    <property type="entry name" value="TFIIB"/>
    <property type="match status" value="1"/>
</dbReference>
<dbReference type="GO" id="GO:0003743">
    <property type="term" value="F:translation initiation factor activity"/>
    <property type="evidence" value="ECO:0007669"/>
    <property type="project" value="UniProtKB-KW"/>
</dbReference>
<keyword evidence="12" id="KW-0648">Protein biosynthesis</keyword>
<reference evidence="12 13" key="1">
    <citation type="journal article" date="2017" name="Environ. Microbiol.">
        <title>Decay of the glycolytic pathway and adaptation to intranuclear parasitism within Enterocytozoonidae microsporidia.</title>
        <authorList>
            <person name="Wiredu Boakye D."/>
            <person name="Jaroenlak P."/>
            <person name="Prachumwat A."/>
            <person name="Williams T.A."/>
            <person name="Bateman K.S."/>
            <person name="Itsathitphaisarn O."/>
            <person name="Sritunyalucksana K."/>
            <person name="Paszkiewicz K.H."/>
            <person name="Moore K.A."/>
            <person name="Stentiford G.D."/>
            <person name="Williams B.A."/>
        </authorList>
    </citation>
    <scope>NUCLEOTIDE SEQUENCE [LARGE SCALE GENOMIC DNA]</scope>
    <source>
        <strain evidence="12 13">TH1</strain>
    </source>
</reference>
<dbReference type="OrthoDB" id="25790at2759"/>
<protein>
    <recommendedName>
        <fullName evidence="2">Transcription initiation factor IIB</fullName>
    </recommendedName>
    <alternativeName>
        <fullName evidence="6">General transcription factor TFIIB</fullName>
    </alternativeName>
</protein>
<evidence type="ECO:0000256" key="6">
    <source>
        <dbReference type="ARBA" id="ARBA00031706"/>
    </source>
</evidence>
<dbReference type="GO" id="GO:0017025">
    <property type="term" value="F:TBP-class protein binding"/>
    <property type="evidence" value="ECO:0007669"/>
    <property type="project" value="InterPro"/>
</dbReference>
<keyword evidence="9" id="KW-0862">Zinc</keyword>
<keyword evidence="3" id="KW-0677">Repeat</keyword>
<dbReference type="GO" id="GO:0097550">
    <property type="term" value="C:transcription preinitiation complex"/>
    <property type="evidence" value="ECO:0007669"/>
    <property type="project" value="TreeGrafter"/>
</dbReference>
<comment type="subunit">
    <text evidence="8">Associates with TFIID-IIA (DA complex) to form TFIID-IIA-IIB (DAB-complex) which is then recognized by polymerase II.</text>
</comment>
<evidence type="ECO:0000313" key="13">
    <source>
        <dbReference type="Proteomes" id="UP000192758"/>
    </source>
</evidence>
<dbReference type="VEuPathDB" id="MicrosporidiaDB:EHP00_917"/>
<evidence type="ECO:0000256" key="7">
    <source>
        <dbReference type="ARBA" id="ARBA00056616"/>
    </source>
</evidence>
<accession>A0A1W0E4U9</accession>
<evidence type="ECO:0000313" key="12">
    <source>
        <dbReference type="EMBL" id="OQS54248.1"/>
    </source>
</evidence>
<keyword evidence="13" id="KW-1185">Reference proteome</keyword>
<dbReference type="PANTHER" id="PTHR11618:SF13">
    <property type="entry name" value="TRANSCRIPTION INITIATION FACTOR IIB"/>
    <property type="match status" value="1"/>
</dbReference>
<evidence type="ECO:0000256" key="10">
    <source>
        <dbReference type="SAM" id="MobiDB-lite"/>
    </source>
</evidence>
<keyword evidence="12" id="KW-0396">Initiation factor</keyword>
<keyword evidence="4" id="KW-0805">Transcription regulation</keyword>
<dbReference type="Pfam" id="PF08271">
    <property type="entry name" value="Zn_Ribbon_TF"/>
    <property type="match status" value="1"/>
</dbReference>
<dbReference type="InterPro" id="IPR023486">
    <property type="entry name" value="TFIIB_CS"/>
</dbReference>
<evidence type="ECO:0000259" key="11">
    <source>
        <dbReference type="PROSITE" id="PS51134"/>
    </source>
</evidence>
<name>A0A1W0E4U9_9MICR</name>
<evidence type="ECO:0000256" key="4">
    <source>
        <dbReference type="ARBA" id="ARBA00023015"/>
    </source>
</evidence>
<evidence type="ECO:0000256" key="2">
    <source>
        <dbReference type="ARBA" id="ARBA00013932"/>
    </source>
</evidence>
<keyword evidence="9" id="KW-0863">Zinc-finger</keyword>
<comment type="similarity">
    <text evidence="1">Belongs to the TFIIB family.</text>
</comment>
<evidence type="ECO:0000256" key="5">
    <source>
        <dbReference type="ARBA" id="ARBA00023163"/>
    </source>
</evidence>
<evidence type="ECO:0000256" key="3">
    <source>
        <dbReference type="ARBA" id="ARBA00022737"/>
    </source>
</evidence>